<dbReference type="EMBL" id="CM039172">
    <property type="protein sequence ID" value="KAH9787324.1"/>
    <property type="molecule type" value="Genomic_DNA"/>
</dbReference>
<protein>
    <submittedName>
        <fullName evidence="1">Rho GTPase-activating protein 3</fullName>
    </submittedName>
</protein>
<comment type="caution">
    <text evidence="1">The sequence shown here is derived from an EMBL/GenBank/DDBJ whole genome shotgun (WGS) entry which is preliminary data.</text>
</comment>
<evidence type="ECO:0000313" key="1">
    <source>
        <dbReference type="EMBL" id="KAH9787324.1"/>
    </source>
</evidence>
<gene>
    <name evidence="1" type="ORF">KPL71_010551</name>
</gene>
<sequence length="522" mass="58263">MTRHFRSKSCGFVGLTEFNSPPPSPFFHHSNRNNDDDDEEEEEFECDTDTDNDNEGYDNISGSPLSTPFIINPGSRFGGVNGDGQSGNSTSTHHHHHNNQFQIRDILVAALRKSLVTCSVEGEDEACMDISWPTEVRHVSHVTFDRFNGFLGLPTELEPEIEARQLHRNKSGIYVACACRDVSCVYVAEGIFRINAENSQEEYVRDQLNKGVVPHGIDVHCLAGLIKAWLRELPTGVLDSLTSDQVMHCNTEEDCTQLVKLLPPSEAALLDWAINLMADVVQHEQYNKMNARNIAMVFAPNMTQPYFVIIAIHALRLWSNVVSQKKEIFLMQMADPLTALIHAVQVMNFLKTLILKILREREEAAAKARLLSPCSDSPNNKNDSHLSNIKTDPEAEVPLELTDQDSCTPEGPEISKFSRAVTLGRLESDAEEKFWNFHEKSVGEEDIESVSDSSKPALCERETGASENGFGVGYNNGDWLSLRRGVRRLCRHPLFQLGKPAKKTRNLGIVNTEEGGGEETCA</sequence>
<evidence type="ECO:0000313" key="2">
    <source>
        <dbReference type="Proteomes" id="UP000829398"/>
    </source>
</evidence>
<organism evidence="1 2">
    <name type="scientific">Citrus sinensis</name>
    <name type="common">Sweet orange</name>
    <name type="synonym">Citrus aurantium var. sinensis</name>
    <dbReference type="NCBI Taxonomy" id="2711"/>
    <lineage>
        <taxon>Eukaryota</taxon>
        <taxon>Viridiplantae</taxon>
        <taxon>Streptophyta</taxon>
        <taxon>Embryophyta</taxon>
        <taxon>Tracheophyta</taxon>
        <taxon>Spermatophyta</taxon>
        <taxon>Magnoliopsida</taxon>
        <taxon>eudicotyledons</taxon>
        <taxon>Gunneridae</taxon>
        <taxon>Pentapetalae</taxon>
        <taxon>rosids</taxon>
        <taxon>malvids</taxon>
        <taxon>Sapindales</taxon>
        <taxon>Rutaceae</taxon>
        <taxon>Aurantioideae</taxon>
        <taxon>Citrus</taxon>
    </lineage>
</organism>
<keyword evidence="2" id="KW-1185">Reference proteome</keyword>
<reference evidence="2" key="1">
    <citation type="journal article" date="2023" name="Hortic. Res.">
        <title>A chromosome-level phased genome enabling allele-level studies in sweet orange: a case study on citrus Huanglongbing tolerance.</title>
        <authorList>
            <person name="Wu B."/>
            <person name="Yu Q."/>
            <person name="Deng Z."/>
            <person name="Duan Y."/>
            <person name="Luo F."/>
            <person name="Gmitter F. Jr."/>
        </authorList>
    </citation>
    <scope>NUCLEOTIDE SEQUENCE [LARGE SCALE GENOMIC DNA]</scope>
    <source>
        <strain evidence="2">cv. Valencia</strain>
    </source>
</reference>
<dbReference type="Proteomes" id="UP000829398">
    <property type="component" value="Chromosome 3"/>
</dbReference>
<accession>A0ACB8MPJ9</accession>
<proteinExistence type="predicted"/>
<name>A0ACB8MPJ9_CITSI</name>